<dbReference type="AlphaFoldDB" id="A0AAV9H4W7"/>
<dbReference type="SUPFAM" id="SSF51735">
    <property type="entry name" value="NAD(P)-binding Rossmann-fold domains"/>
    <property type="match status" value="1"/>
</dbReference>
<dbReference type="EMBL" id="MU865918">
    <property type="protein sequence ID" value="KAK4454011.1"/>
    <property type="molecule type" value="Genomic_DNA"/>
</dbReference>
<dbReference type="Proteomes" id="UP001321760">
    <property type="component" value="Unassembled WGS sequence"/>
</dbReference>
<dbReference type="Pfam" id="PF01370">
    <property type="entry name" value="Epimerase"/>
    <property type="match status" value="1"/>
</dbReference>
<dbReference type="PANTHER" id="PTHR48079">
    <property type="entry name" value="PROTEIN YEEZ"/>
    <property type="match status" value="1"/>
</dbReference>
<protein>
    <submittedName>
        <fullName evidence="2">NAD(P)-binding domain protein</fullName>
    </submittedName>
</protein>
<evidence type="ECO:0000313" key="2">
    <source>
        <dbReference type="EMBL" id="KAK4454011.1"/>
    </source>
</evidence>
<reference evidence="2" key="2">
    <citation type="submission" date="2023-05" db="EMBL/GenBank/DDBJ databases">
        <authorList>
            <consortium name="Lawrence Berkeley National Laboratory"/>
            <person name="Steindorff A."/>
            <person name="Hensen N."/>
            <person name="Bonometti L."/>
            <person name="Westerberg I."/>
            <person name="Brannstrom I.O."/>
            <person name="Guillou S."/>
            <person name="Cros-Aarteil S."/>
            <person name="Calhoun S."/>
            <person name="Haridas S."/>
            <person name="Kuo A."/>
            <person name="Mondo S."/>
            <person name="Pangilinan J."/>
            <person name="Riley R."/>
            <person name="Labutti K."/>
            <person name="Andreopoulos B."/>
            <person name="Lipzen A."/>
            <person name="Chen C."/>
            <person name="Yanf M."/>
            <person name="Daum C."/>
            <person name="Ng V."/>
            <person name="Clum A."/>
            <person name="Ohm R."/>
            <person name="Martin F."/>
            <person name="Silar P."/>
            <person name="Natvig D."/>
            <person name="Lalanne C."/>
            <person name="Gautier V."/>
            <person name="Ament-Velasquez S.L."/>
            <person name="Kruys A."/>
            <person name="Hutchinson M.I."/>
            <person name="Powell A.J."/>
            <person name="Barry K."/>
            <person name="Miller A.N."/>
            <person name="Grigoriev I.V."/>
            <person name="Debuchy R."/>
            <person name="Gladieux P."/>
            <person name="Thoren M.H."/>
            <person name="Johannesson H."/>
        </authorList>
    </citation>
    <scope>NUCLEOTIDE SEQUENCE</scope>
    <source>
        <strain evidence="2">PSN243</strain>
    </source>
</reference>
<dbReference type="PANTHER" id="PTHR48079:SF3">
    <property type="entry name" value="NAD-DEPENDENT EPIMERASE_DEHYDRATASE DOMAIN-CONTAINING PROTEIN"/>
    <property type="match status" value="1"/>
</dbReference>
<sequence length="385" mass="41212">MTDTSINLQARPITVLVIGASGYLGTGVCNAFLRVTGSPPGSRQFQVFGLVRRESAAQALAATEVIPVVGSLAHRDALRDQLLSHSPIWDVIVTCTEPSRADPEAETKHWDDILVLVQSLAASSFALGTRTMVLWSSGCKDYGATSLHGALDLAPHTEESPLQDNPIIRGRTNAAIRALKISTADNGAAGFDVAILRATPICGYSGSYYGGTFDYAAAFAAATQTEKLRVLKFATDANTIIHGVHLDDCGDAYVALANAALFGGDDPDHGRPAIAGQAFNISGRRYETLNEIGAALAKEYGFDGVQFGVSVKELPEAVSNPVYNLVFGWSQWVASDKIRRVTGWTDRRPLFVENLHIYRLAYEAAAEAGSANVESIKKRLAGNWD</sequence>
<reference evidence="2" key="1">
    <citation type="journal article" date="2023" name="Mol. Phylogenet. Evol.">
        <title>Genome-scale phylogeny and comparative genomics of the fungal order Sordariales.</title>
        <authorList>
            <person name="Hensen N."/>
            <person name="Bonometti L."/>
            <person name="Westerberg I."/>
            <person name="Brannstrom I.O."/>
            <person name="Guillou S."/>
            <person name="Cros-Aarteil S."/>
            <person name="Calhoun S."/>
            <person name="Haridas S."/>
            <person name="Kuo A."/>
            <person name="Mondo S."/>
            <person name="Pangilinan J."/>
            <person name="Riley R."/>
            <person name="LaButti K."/>
            <person name="Andreopoulos B."/>
            <person name="Lipzen A."/>
            <person name="Chen C."/>
            <person name="Yan M."/>
            <person name="Daum C."/>
            <person name="Ng V."/>
            <person name="Clum A."/>
            <person name="Steindorff A."/>
            <person name="Ohm R.A."/>
            <person name="Martin F."/>
            <person name="Silar P."/>
            <person name="Natvig D.O."/>
            <person name="Lalanne C."/>
            <person name="Gautier V."/>
            <person name="Ament-Velasquez S.L."/>
            <person name="Kruys A."/>
            <person name="Hutchinson M.I."/>
            <person name="Powell A.J."/>
            <person name="Barry K."/>
            <person name="Miller A.N."/>
            <person name="Grigoriev I.V."/>
            <person name="Debuchy R."/>
            <person name="Gladieux P."/>
            <person name="Hiltunen Thoren M."/>
            <person name="Johannesson H."/>
        </authorList>
    </citation>
    <scope>NUCLEOTIDE SEQUENCE</scope>
    <source>
        <strain evidence="2">PSN243</strain>
    </source>
</reference>
<evidence type="ECO:0000313" key="3">
    <source>
        <dbReference type="Proteomes" id="UP001321760"/>
    </source>
</evidence>
<dbReference type="GO" id="GO:0005737">
    <property type="term" value="C:cytoplasm"/>
    <property type="evidence" value="ECO:0007669"/>
    <property type="project" value="TreeGrafter"/>
</dbReference>
<organism evidence="2 3">
    <name type="scientific">Podospora aff. communis PSN243</name>
    <dbReference type="NCBI Taxonomy" id="3040156"/>
    <lineage>
        <taxon>Eukaryota</taxon>
        <taxon>Fungi</taxon>
        <taxon>Dikarya</taxon>
        <taxon>Ascomycota</taxon>
        <taxon>Pezizomycotina</taxon>
        <taxon>Sordariomycetes</taxon>
        <taxon>Sordariomycetidae</taxon>
        <taxon>Sordariales</taxon>
        <taxon>Podosporaceae</taxon>
        <taxon>Podospora</taxon>
    </lineage>
</organism>
<dbReference type="InterPro" id="IPR001509">
    <property type="entry name" value="Epimerase_deHydtase"/>
</dbReference>
<dbReference type="InterPro" id="IPR051783">
    <property type="entry name" value="NAD(P)-dependent_oxidoreduct"/>
</dbReference>
<dbReference type="GO" id="GO:0004029">
    <property type="term" value="F:aldehyde dehydrogenase (NAD+) activity"/>
    <property type="evidence" value="ECO:0007669"/>
    <property type="project" value="TreeGrafter"/>
</dbReference>
<keyword evidence="3" id="KW-1185">Reference proteome</keyword>
<accession>A0AAV9H4W7</accession>
<proteinExistence type="predicted"/>
<dbReference type="InterPro" id="IPR036291">
    <property type="entry name" value="NAD(P)-bd_dom_sf"/>
</dbReference>
<evidence type="ECO:0000259" key="1">
    <source>
        <dbReference type="Pfam" id="PF01370"/>
    </source>
</evidence>
<dbReference type="Gene3D" id="3.40.50.720">
    <property type="entry name" value="NAD(P)-binding Rossmann-like Domain"/>
    <property type="match status" value="1"/>
</dbReference>
<gene>
    <name evidence="2" type="ORF">QBC34DRAFT_175401</name>
</gene>
<feature type="domain" description="NAD-dependent epimerase/dehydratase" evidence="1">
    <location>
        <begin position="15"/>
        <end position="259"/>
    </location>
</feature>
<comment type="caution">
    <text evidence="2">The sequence shown here is derived from an EMBL/GenBank/DDBJ whole genome shotgun (WGS) entry which is preliminary data.</text>
</comment>
<name>A0AAV9H4W7_9PEZI</name>